<evidence type="ECO:0000313" key="4">
    <source>
        <dbReference type="Proteomes" id="UP000224607"/>
    </source>
</evidence>
<dbReference type="Proteomes" id="UP000198919">
    <property type="component" value="Unassembled WGS sequence"/>
</dbReference>
<reference evidence="1 4" key="3">
    <citation type="journal article" date="2017" name="Nat. Microbiol.">
        <title>Natural product diversity associated with the nematode symbionts Photorhabdus and Xenorhabdus.</title>
        <authorList>
            <person name="Tobias N.J."/>
            <person name="Wolff H."/>
            <person name="Djahanschiri B."/>
            <person name="Grundmann F."/>
            <person name="Kronenwerth M."/>
            <person name="Shi Y.M."/>
            <person name="Simonyi S."/>
            <person name="Grun P."/>
            <person name="Shapiro-Ilan D."/>
            <person name="Pidot S.J."/>
            <person name="Stinear T.P."/>
            <person name="Ebersberger I."/>
            <person name="Bode H.B."/>
        </authorList>
    </citation>
    <scope>NUCLEOTIDE SEQUENCE [LARGE SCALE GENOMIC DNA]</scope>
    <source>
        <strain evidence="1 4">DSM 17908</strain>
    </source>
</reference>
<evidence type="ECO:0000313" key="1">
    <source>
        <dbReference type="EMBL" id="PHM46148.1"/>
    </source>
</evidence>
<evidence type="ECO:0000313" key="2">
    <source>
        <dbReference type="EMBL" id="SFI57151.1"/>
    </source>
</evidence>
<evidence type="ECO:0000313" key="3">
    <source>
        <dbReference type="Proteomes" id="UP000198919"/>
    </source>
</evidence>
<reference evidence="2" key="2">
    <citation type="submission" date="2016-10" db="EMBL/GenBank/DDBJ databases">
        <authorList>
            <person name="de Groot N.N."/>
        </authorList>
    </citation>
    <scope>NUCLEOTIDE SEQUENCE [LARGE SCALE GENOMIC DNA]</scope>
    <source>
        <strain evidence="2">DSM 17908</strain>
    </source>
</reference>
<protein>
    <submittedName>
        <fullName evidence="2">Uncharacterized protein</fullName>
    </submittedName>
</protein>
<keyword evidence="4" id="KW-1185">Reference proteome</keyword>
<dbReference type="EMBL" id="FORG01000002">
    <property type="protein sequence ID" value="SFI57151.1"/>
    <property type="molecule type" value="Genomic_DNA"/>
</dbReference>
<proteinExistence type="predicted"/>
<organism evidence="2 3">
    <name type="scientific">Xenorhabdus mauleonii</name>
    <dbReference type="NCBI Taxonomy" id="351675"/>
    <lineage>
        <taxon>Bacteria</taxon>
        <taxon>Pseudomonadati</taxon>
        <taxon>Pseudomonadota</taxon>
        <taxon>Gammaproteobacteria</taxon>
        <taxon>Enterobacterales</taxon>
        <taxon>Morganellaceae</taxon>
        <taxon>Xenorhabdus</taxon>
    </lineage>
</organism>
<dbReference type="AlphaFoldDB" id="A0A1I3JA21"/>
<dbReference type="STRING" id="351675.SAMN05421680_102139"/>
<dbReference type="Proteomes" id="UP000224607">
    <property type="component" value="Unassembled WGS sequence"/>
</dbReference>
<reference evidence="3" key="1">
    <citation type="submission" date="2016-10" db="EMBL/GenBank/DDBJ databases">
        <authorList>
            <person name="Varghese N."/>
            <person name="Submissions S."/>
        </authorList>
    </citation>
    <scope>NUCLEOTIDE SEQUENCE [LARGE SCALE GENOMIC DNA]</scope>
    <source>
        <strain evidence="3">DSM 17908</strain>
    </source>
</reference>
<name>A0A1I3JA21_9GAMM</name>
<dbReference type="EMBL" id="NITY01000001">
    <property type="protein sequence ID" value="PHM46148.1"/>
    <property type="molecule type" value="Genomic_DNA"/>
</dbReference>
<sequence>MDFKWHRSQQKYNVKGGGYRDHRANTNILKGKISYS</sequence>
<gene>
    <name evidence="2" type="ORF">SAMN05421680_102139</name>
    <name evidence="1" type="ORF">Xmau_00544</name>
</gene>
<accession>A0A1I3JA21</accession>